<evidence type="ECO:0000256" key="3">
    <source>
        <dbReference type="ARBA" id="ARBA00022475"/>
    </source>
</evidence>
<evidence type="ECO:0000256" key="9">
    <source>
        <dbReference type="HAMAP-Rule" id="MF_00422"/>
    </source>
</evidence>
<feature type="transmembrane region" description="Helical" evidence="9">
    <location>
        <begin position="89"/>
        <end position="122"/>
    </location>
</feature>
<comment type="subcellular location">
    <subcellularLocation>
        <location evidence="1">Membrane</location>
    </subcellularLocation>
</comment>
<dbReference type="NCBIfam" id="TIGR00964">
    <property type="entry name" value="secE_bact"/>
    <property type="match status" value="1"/>
</dbReference>
<dbReference type="PANTHER" id="PTHR33910:SF1">
    <property type="entry name" value="PROTEIN TRANSLOCASE SUBUNIT SECE"/>
    <property type="match status" value="1"/>
</dbReference>
<keyword evidence="3 9" id="KW-1003">Cell membrane</keyword>
<evidence type="ECO:0000256" key="5">
    <source>
        <dbReference type="ARBA" id="ARBA00022927"/>
    </source>
</evidence>
<evidence type="ECO:0000256" key="4">
    <source>
        <dbReference type="ARBA" id="ARBA00022692"/>
    </source>
</evidence>
<dbReference type="GO" id="GO:0006605">
    <property type="term" value="P:protein targeting"/>
    <property type="evidence" value="ECO:0007669"/>
    <property type="project" value="UniProtKB-UniRule"/>
</dbReference>
<dbReference type="Pfam" id="PF00584">
    <property type="entry name" value="SecE"/>
    <property type="match status" value="1"/>
</dbReference>
<evidence type="ECO:0000256" key="6">
    <source>
        <dbReference type="ARBA" id="ARBA00022989"/>
    </source>
</evidence>
<evidence type="ECO:0000313" key="10">
    <source>
        <dbReference type="EMBL" id="QCI20791.1"/>
    </source>
</evidence>
<comment type="similarity">
    <text evidence="9">Belongs to the SecE/SEC61-gamma family.</text>
</comment>
<keyword evidence="5 9" id="KW-0653">Protein transport</keyword>
<dbReference type="Proteomes" id="UP000298738">
    <property type="component" value="Chromosome"/>
</dbReference>
<dbReference type="GO" id="GO:0009306">
    <property type="term" value="P:protein secretion"/>
    <property type="evidence" value="ECO:0007669"/>
    <property type="project" value="UniProtKB-UniRule"/>
</dbReference>
<keyword evidence="7 9" id="KW-0811">Translocation</keyword>
<proteinExistence type="inferred from homology"/>
<sequence length="126" mass="15129">MNKKNCNQKKNKISEKMKWLSIYILFILLFFINYFYKTQIFVQILIISFLILCIIKIILSTKKGKNLFFYISMSKNEMQKITWPKYKETLYTTFIVIAVTIVMSLLLWGLDSIIFRLIAFIISLRF</sequence>
<dbReference type="GO" id="GO:0005886">
    <property type="term" value="C:plasma membrane"/>
    <property type="evidence" value="ECO:0007669"/>
    <property type="project" value="UniProtKB-UniRule"/>
</dbReference>
<dbReference type="InterPro" id="IPR001901">
    <property type="entry name" value="Translocase_SecE/Sec61-g"/>
</dbReference>
<dbReference type="HAMAP" id="MF_00422">
    <property type="entry name" value="SecE"/>
    <property type="match status" value="1"/>
</dbReference>
<protein>
    <recommendedName>
        <fullName evidence="9">Protein translocase subunit SecE</fullName>
    </recommendedName>
</protein>
<dbReference type="InterPro" id="IPR005807">
    <property type="entry name" value="SecE_bac"/>
</dbReference>
<dbReference type="GO" id="GO:0065002">
    <property type="term" value="P:intracellular protein transmembrane transport"/>
    <property type="evidence" value="ECO:0007669"/>
    <property type="project" value="UniProtKB-UniRule"/>
</dbReference>
<dbReference type="RefSeq" id="WP_158357197.1">
    <property type="nucleotide sequence ID" value="NZ_CP034876.1"/>
</dbReference>
<feature type="transmembrane region" description="Helical" evidence="9">
    <location>
        <begin position="20"/>
        <end position="36"/>
    </location>
</feature>
<keyword evidence="2 9" id="KW-0813">Transport</keyword>
<evidence type="ECO:0000313" key="11">
    <source>
        <dbReference type="Proteomes" id="UP000298738"/>
    </source>
</evidence>
<evidence type="ECO:0000256" key="1">
    <source>
        <dbReference type="ARBA" id="ARBA00004370"/>
    </source>
</evidence>
<name>A0A4D6Y490_9GAMM</name>
<keyword evidence="4 9" id="KW-0812">Transmembrane</keyword>
<dbReference type="InterPro" id="IPR038379">
    <property type="entry name" value="SecE_sf"/>
</dbReference>
<comment type="function">
    <text evidence="9">Essential subunit of the Sec protein translocation channel SecYEG. Clamps together the 2 halves of SecY. May contact the channel plug during translocation.</text>
</comment>
<comment type="caution">
    <text evidence="9">Lacks conserved residue(s) required for the propagation of feature annotation.</text>
</comment>
<evidence type="ECO:0000256" key="7">
    <source>
        <dbReference type="ARBA" id="ARBA00023010"/>
    </source>
</evidence>
<evidence type="ECO:0000256" key="8">
    <source>
        <dbReference type="ARBA" id="ARBA00023136"/>
    </source>
</evidence>
<accession>A0A4D6Y490</accession>
<dbReference type="Gene3D" id="1.20.5.1030">
    <property type="entry name" value="Preprotein translocase secy subunit"/>
    <property type="match status" value="1"/>
</dbReference>
<keyword evidence="6 9" id="KW-1133">Transmembrane helix</keyword>
<comment type="subunit">
    <text evidence="9">Component of the Sec protein translocase complex. Heterotrimer consisting of SecY, SecE and SecG subunits. The heterotrimers can form oligomers, although 1 heterotrimer is thought to be able to translocate proteins. Interacts with the ribosome. Interacts with SecDF, and other proteins may be involved. Interacts with SecA.</text>
</comment>
<dbReference type="GO" id="GO:0043952">
    <property type="term" value="P:protein transport by the Sec complex"/>
    <property type="evidence" value="ECO:0007669"/>
    <property type="project" value="UniProtKB-UniRule"/>
</dbReference>
<evidence type="ECO:0000256" key="2">
    <source>
        <dbReference type="ARBA" id="ARBA00022448"/>
    </source>
</evidence>
<gene>
    <name evidence="9 10" type="primary">secE</name>
    <name evidence="10" type="ORF">D9V68_00200</name>
</gene>
<dbReference type="AlphaFoldDB" id="A0A4D6Y490"/>
<organism evidence="10 11">
    <name type="scientific">Buchnera aphidicola</name>
    <name type="common">Hyperomyzus lactucae</name>
    <dbReference type="NCBI Taxonomy" id="1241860"/>
    <lineage>
        <taxon>Bacteria</taxon>
        <taxon>Pseudomonadati</taxon>
        <taxon>Pseudomonadota</taxon>
        <taxon>Gammaproteobacteria</taxon>
        <taxon>Enterobacterales</taxon>
        <taxon>Erwiniaceae</taxon>
        <taxon>Buchnera</taxon>
    </lineage>
</organism>
<dbReference type="PANTHER" id="PTHR33910">
    <property type="entry name" value="PROTEIN TRANSLOCASE SUBUNIT SECE"/>
    <property type="match status" value="1"/>
</dbReference>
<keyword evidence="8 9" id="KW-0472">Membrane</keyword>
<dbReference type="PRINTS" id="PR01650">
    <property type="entry name" value="SECETRNLCASE"/>
</dbReference>
<reference evidence="10 11" key="2">
    <citation type="submission" date="2019-05" db="EMBL/GenBank/DDBJ databases">
        <title>Genome evolution of the obligate endosymbiont Buchnera aphidicola.</title>
        <authorList>
            <person name="Moran N.A."/>
        </authorList>
    </citation>
    <scope>NUCLEOTIDE SEQUENCE [LARGE SCALE GENOMIC DNA]</scope>
    <source>
        <strain evidence="10 11">Hla</strain>
    </source>
</reference>
<feature type="transmembrane region" description="Helical" evidence="9">
    <location>
        <begin position="42"/>
        <end position="59"/>
    </location>
</feature>
<dbReference type="OrthoDB" id="9806365at2"/>
<dbReference type="EMBL" id="CP034876">
    <property type="protein sequence ID" value="QCI20791.1"/>
    <property type="molecule type" value="Genomic_DNA"/>
</dbReference>
<dbReference type="GO" id="GO:0008320">
    <property type="term" value="F:protein transmembrane transporter activity"/>
    <property type="evidence" value="ECO:0007669"/>
    <property type="project" value="UniProtKB-UniRule"/>
</dbReference>
<reference evidence="10 11" key="1">
    <citation type="submission" date="2018-12" db="EMBL/GenBank/DDBJ databases">
        <authorList>
            <person name="Chong R.A."/>
        </authorList>
    </citation>
    <scope>NUCLEOTIDE SEQUENCE [LARGE SCALE GENOMIC DNA]</scope>
    <source>
        <strain evidence="10 11">Hla</strain>
    </source>
</reference>